<organism evidence="4 5">
    <name type="scientific">Chitinophaga agri</name>
    <dbReference type="NCBI Taxonomy" id="2703787"/>
    <lineage>
        <taxon>Bacteria</taxon>
        <taxon>Pseudomonadati</taxon>
        <taxon>Bacteroidota</taxon>
        <taxon>Chitinophagia</taxon>
        <taxon>Chitinophagales</taxon>
        <taxon>Chitinophagaceae</taxon>
        <taxon>Chitinophaga</taxon>
    </lineage>
</organism>
<dbReference type="Proteomes" id="UP000476411">
    <property type="component" value="Chromosome"/>
</dbReference>
<keyword evidence="2" id="KW-0732">Signal</keyword>
<dbReference type="AlphaFoldDB" id="A0A6B9ZJ89"/>
<dbReference type="PROSITE" id="PS50914">
    <property type="entry name" value="BON"/>
    <property type="match status" value="1"/>
</dbReference>
<evidence type="ECO:0000256" key="1">
    <source>
        <dbReference type="SAM" id="MobiDB-lite"/>
    </source>
</evidence>
<proteinExistence type="predicted"/>
<dbReference type="EMBL" id="CP048113">
    <property type="protein sequence ID" value="QHS61859.1"/>
    <property type="molecule type" value="Genomic_DNA"/>
</dbReference>
<evidence type="ECO:0000313" key="5">
    <source>
        <dbReference type="Proteomes" id="UP000476411"/>
    </source>
</evidence>
<protein>
    <submittedName>
        <fullName evidence="4">BON domain-containing protein</fullName>
    </submittedName>
</protein>
<reference evidence="4 5" key="1">
    <citation type="submission" date="2020-01" db="EMBL/GenBank/DDBJ databases">
        <title>Complete genome sequence of Chitinophaga sp. H33E-04 isolated from quinoa roots.</title>
        <authorList>
            <person name="Weon H.-Y."/>
            <person name="Lee S.A."/>
        </authorList>
    </citation>
    <scope>NUCLEOTIDE SEQUENCE [LARGE SCALE GENOMIC DNA]</scope>
    <source>
        <strain evidence="4 5">H33E-04</strain>
    </source>
</reference>
<accession>A0A6B9ZJ89</accession>
<evidence type="ECO:0000256" key="2">
    <source>
        <dbReference type="SAM" id="SignalP"/>
    </source>
</evidence>
<feature type="region of interest" description="Disordered" evidence="1">
    <location>
        <begin position="87"/>
        <end position="110"/>
    </location>
</feature>
<sequence length="110" mass="11163">MKCKAFLMAGMMFLAVCLFSCSPSDSSVQQSVNEKLTASPGVTAEVKEGAVTLNGEVADDAAKMAAEDAVKGVSGVKSVTNNIMVQAAVPPPPPPATADTAMSADTTVKK</sequence>
<dbReference type="RefSeq" id="WP_162333519.1">
    <property type="nucleotide sequence ID" value="NZ_CP048113.1"/>
</dbReference>
<dbReference type="InterPro" id="IPR007055">
    <property type="entry name" value="BON_dom"/>
</dbReference>
<dbReference type="Gene3D" id="3.30.1340.30">
    <property type="match status" value="1"/>
</dbReference>
<feature type="signal peptide" evidence="2">
    <location>
        <begin position="1"/>
        <end position="20"/>
    </location>
</feature>
<evidence type="ECO:0000259" key="3">
    <source>
        <dbReference type="PROSITE" id="PS50914"/>
    </source>
</evidence>
<gene>
    <name evidence="4" type="ORF">GWR21_20305</name>
</gene>
<dbReference type="KEGG" id="chih:GWR21_20305"/>
<evidence type="ECO:0000313" key="4">
    <source>
        <dbReference type="EMBL" id="QHS61859.1"/>
    </source>
</evidence>
<feature type="compositionally biased region" description="Low complexity" evidence="1">
    <location>
        <begin position="97"/>
        <end position="110"/>
    </location>
</feature>
<name>A0A6B9ZJ89_9BACT</name>
<keyword evidence="5" id="KW-1185">Reference proteome</keyword>
<feature type="domain" description="BON" evidence="3">
    <location>
        <begin position="20"/>
        <end position="87"/>
    </location>
</feature>
<dbReference type="Pfam" id="PF04972">
    <property type="entry name" value="BON"/>
    <property type="match status" value="1"/>
</dbReference>
<feature type="chain" id="PRO_5025566761" evidence="2">
    <location>
        <begin position="21"/>
        <end position="110"/>
    </location>
</feature>